<dbReference type="InterPro" id="IPR001087">
    <property type="entry name" value="GDSL"/>
</dbReference>
<proteinExistence type="inferred from homology"/>
<reference evidence="3" key="1">
    <citation type="submission" date="2022-08" db="EMBL/GenBank/DDBJ databases">
        <authorList>
            <person name="Marques A."/>
        </authorList>
    </citation>
    <scope>NUCLEOTIDE SEQUENCE</scope>
    <source>
        <strain evidence="3">RhyPub2mFocal</strain>
        <tissue evidence="3">Leaves</tissue>
    </source>
</reference>
<gene>
    <name evidence="3" type="ORF">LUZ62_063412</name>
</gene>
<keyword evidence="4" id="KW-1185">Reference proteome</keyword>
<sequence>MHIILWGLPVSLISNTFIHSSFQITIRIREKGDGGTREAIDSSIVLFGSSIVQYSFGHGGWGATLAHFYSRQADVVLRGYAGWNSRQALQVLPTVFPKDAPVQPSLVIVYFGGNDSCRPHPYGLTPHVPLSEYKENMRQIGLYIRSLSETTRVVFLSCPPVSEKMLVGSPRTYEACRVYSNACIEMCNELSCKDQSFKVIDLFKSIQKRQDWADVCFIDGIHFLEAASEIVAAEILKVISESKWEPSLYLGDLPTEFEDVMYPIQPFEN</sequence>
<dbReference type="PANTHER" id="PTHR14209">
    <property type="entry name" value="ISOAMYL ACETATE-HYDROLYZING ESTERASE 1"/>
    <property type="match status" value="1"/>
</dbReference>
<protein>
    <submittedName>
        <fullName evidence="3">GDSL esterase/lipase CPRD49</fullName>
    </submittedName>
</protein>
<dbReference type="Pfam" id="PF00657">
    <property type="entry name" value="Lipase_GDSL"/>
    <property type="match status" value="1"/>
</dbReference>
<dbReference type="InterPro" id="IPR036514">
    <property type="entry name" value="SGNH_hydro_sf"/>
</dbReference>
<evidence type="ECO:0000256" key="1">
    <source>
        <dbReference type="ARBA" id="ARBA00008668"/>
    </source>
</evidence>
<dbReference type="Gene3D" id="3.40.50.1110">
    <property type="entry name" value="SGNH hydrolase"/>
    <property type="match status" value="1"/>
</dbReference>
<evidence type="ECO:0000256" key="2">
    <source>
        <dbReference type="ARBA" id="ARBA00022801"/>
    </source>
</evidence>
<accession>A0AAV8EG82</accession>
<evidence type="ECO:0000313" key="3">
    <source>
        <dbReference type="EMBL" id="KAJ4779155.1"/>
    </source>
</evidence>
<keyword evidence="2" id="KW-0378">Hydrolase</keyword>
<evidence type="ECO:0000313" key="4">
    <source>
        <dbReference type="Proteomes" id="UP001140206"/>
    </source>
</evidence>
<comment type="caution">
    <text evidence="3">The sequence shown here is derived from an EMBL/GenBank/DDBJ whole genome shotgun (WGS) entry which is preliminary data.</text>
</comment>
<dbReference type="CDD" id="cd01838">
    <property type="entry name" value="Isoamyl_acetate_hydrolase_like"/>
    <property type="match status" value="1"/>
</dbReference>
<dbReference type="InterPro" id="IPR045136">
    <property type="entry name" value="Iah1-like"/>
</dbReference>
<name>A0AAV8EG82_9POAL</name>
<dbReference type="FunFam" id="3.40.50.1110:FF:000002">
    <property type="entry name" value="isoamyl acetate-hydrolyzing esterase 1 homolog"/>
    <property type="match status" value="1"/>
</dbReference>
<dbReference type="GO" id="GO:0016788">
    <property type="term" value="F:hydrolase activity, acting on ester bonds"/>
    <property type="evidence" value="ECO:0007669"/>
    <property type="project" value="InterPro"/>
</dbReference>
<dbReference type="SUPFAM" id="SSF52266">
    <property type="entry name" value="SGNH hydrolase"/>
    <property type="match status" value="1"/>
</dbReference>
<dbReference type="PANTHER" id="PTHR14209:SF9">
    <property type="entry name" value="GDSL ESTERASE_LIPASE CPRD49"/>
    <property type="match status" value="1"/>
</dbReference>
<comment type="similarity">
    <text evidence="1">Belongs to the 'GDSL' lipolytic enzyme family.</text>
</comment>
<dbReference type="Proteomes" id="UP001140206">
    <property type="component" value="Chromosome 3"/>
</dbReference>
<dbReference type="EMBL" id="JAMFTS010000003">
    <property type="protein sequence ID" value="KAJ4779155.1"/>
    <property type="molecule type" value="Genomic_DNA"/>
</dbReference>
<dbReference type="AlphaFoldDB" id="A0AAV8EG82"/>
<organism evidence="3 4">
    <name type="scientific">Rhynchospora pubera</name>
    <dbReference type="NCBI Taxonomy" id="906938"/>
    <lineage>
        <taxon>Eukaryota</taxon>
        <taxon>Viridiplantae</taxon>
        <taxon>Streptophyta</taxon>
        <taxon>Embryophyta</taxon>
        <taxon>Tracheophyta</taxon>
        <taxon>Spermatophyta</taxon>
        <taxon>Magnoliopsida</taxon>
        <taxon>Liliopsida</taxon>
        <taxon>Poales</taxon>
        <taxon>Cyperaceae</taxon>
        <taxon>Cyperoideae</taxon>
        <taxon>Rhynchosporeae</taxon>
        <taxon>Rhynchospora</taxon>
    </lineage>
</organism>